<dbReference type="Pfam" id="PF13280">
    <property type="entry name" value="WYL"/>
    <property type="match status" value="1"/>
</dbReference>
<name>A0A6J7JDT2_9ZZZZ</name>
<protein>
    <submittedName>
        <fullName evidence="3">Unannotated protein</fullName>
    </submittedName>
</protein>
<evidence type="ECO:0000313" key="4">
    <source>
        <dbReference type="EMBL" id="CAB5039911.1"/>
    </source>
</evidence>
<dbReference type="AlphaFoldDB" id="A0A6J7JDT2"/>
<accession>A0A6J7JDT2</accession>
<organism evidence="3">
    <name type="scientific">freshwater metagenome</name>
    <dbReference type="NCBI Taxonomy" id="449393"/>
    <lineage>
        <taxon>unclassified sequences</taxon>
        <taxon>metagenomes</taxon>
        <taxon>ecological metagenomes</taxon>
    </lineage>
</organism>
<dbReference type="InterPro" id="IPR051534">
    <property type="entry name" value="CBASS_pafABC_assoc_protein"/>
</dbReference>
<proteinExistence type="predicted"/>
<gene>
    <name evidence="3" type="ORF">UFOPK3752_01072</name>
    <name evidence="4" type="ORF">UFOPK4150_02248</name>
</gene>
<evidence type="ECO:0000259" key="2">
    <source>
        <dbReference type="Pfam" id="PF25583"/>
    </source>
</evidence>
<evidence type="ECO:0000313" key="3">
    <source>
        <dbReference type="EMBL" id="CAB4941109.1"/>
    </source>
</evidence>
<dbReference type="Pfam" id="PF25583">
    <property type="entry name" value="WCX"/>
    <property type="match status" value="1"/>
</dbReference>
<evidence type="ECO:0000259" key="1">
    <source>
        <dbReference type="Pfam" id="PF13280"/>
    </source>
</evidence>
<feature type="domain" description="WCX" evidence="2">
    <location>
        <begin position="247"/>
        <end position="317"/>
    </location>
</feature>
<dbReference type="InterPro" id="IPR057727">
    <property type="entry name" value="WCX_dom"/>
</dbReference>
<dbReference type="EMBL" id="CAFBPU010000071">
    <property type="protein sequence ID" value="CAB5039911.1"/>
    <property type="molecule type" value="Genomic_DNA"/>
</dbReference>
<sequence>MRQTDRTERLLNLLFALMASARPVPKHVLREAIDGYRESPSEEAFERMFERDKDELRSMGVPVQTVEGADGVGGIEGYRVAAADYALPDVDFTADELAVLGLAARVWEQASLGPAAQRALRKLEVSGGAQVQDGPVGIETRIATAEPSFPVMLDAVRTRRAVAFGYRKSGGDSVESREVQPWGIASRRGHWYLIGHDVGRGASRVFRLSRIVGAATATGLPGAFEIPAGIDVAAMISESSPTTESGTATLRVSPDRGHGLRRRALSSVAVAGGDLLEVSYADDETLAAEIVGFGSGVVVMGPPALRASVIRRLTAAAASGIA</sequence>
<dbReference type="PANTHER" id="PTHR34580">
    <property type="match status" value="1"/>
</dbReference>
<feature type="domain" description="WYL" evidence="1">
    <location>
        <begin position="150"/>
        <end position="213"/>
    </location>
</feature>
<dbReference type="PROSITE" id="PS52050">
    <property type="entry name" value="WYL"/>
    <property type="match status" value="1"/>
</dbReference>
<dbReference type="InterPro" id="IPR026881">
    <property type="entry name" value="WYL_dom"/>
</dbReference>
<dbReference type="EMBL" id="CAFBND010000035">
    <property type="protein sequence ID" value="CAB4941109.1"/>
    <property type="molecule type" value="Genomic_DNA"/>
</dbReference>
<dbReference type="PANTHER" id="PTHR34580:SF3">
    <property type="entry name" value="PROTEIN PAFB"/>
    <property type="match status" value="1"/>
</dbReference>
<reference evidence="3" key="1">
    <citation type="submission" date="2020-05" db="EMBL/GenBank/DDBJ databases">
        <authorList>
            <person name="Chiriac C."/>
            <person name="Salcher M."/>
            <person name="Ghai R."/>
            <person name="Kavagutti S V."/>
        </authorList>
    </citation>
    <scope>NUCLEOTIDE SEQUENCE</scope>
</reference>